<gene>
    <name evidence="1" type="ORF">GBAR_LOCUS23557</name>
</gene>
<evidence type="ECO:0000313" key="2">
    <source>
        <dbReference type="Proteomes" id="UP001174909"/>
    </source>
</evidence>
<evidence type="ECO:0000313" key="1">
    <source>
        <dbReference type="EMBL" id="CAI8042408.1"/>
    </source>
</evidence>
<dbReference type="Proteomes" id="UP001174909">
    <property type="component" value="Unassembled WGS sequence"/>
</dbReference>
<sequence length="82" mass="8748">MQAVSKRMCKDMKKSNDCEAALARAGQKMASDARASSHGKTEPLKTTVSVCQSVFQFLCLCVSMCALSLQSVCLSLSLSPTV</sequence>
<organism evidence="1 2">
    <name type="scientific">Geodia barretti</name>
    <name type="common">Barrett's horny sponge</name>
    <dbReference type="NCBI Taxonomy" id="519541"/>
    <lineage>
        <taxon>Eukaryota</taxon>
        <taxon>Metazoa</taxon>
        <taxon>Porifera</taxon>
        <taxon>Demospongiae</taxon>
        <taxon>Heteroscleromorpha</taxon>
        <taxon>Tetractinellida</taxon>
        <taxon>Astrophorina</taxon>
        <taxon>Geodiidae</taxon>
        <taxon>Geodia</taxon>
    </lineage>
</organism>
<feature type="non-terminal residue" evidence="1">
    <location>
        <position position="1"/>
    </location>
</feature>
<accession>A0AA35T7H7</accession>
<protein>
    <submittedName>
        <fullName evidence="1">Uncharacterized protein</fullName>
    </submittedName>
</protein>
<dbReference type="AlphaFoldDB" id="A0AA35T7H7"/>
<name>A0AA35T7H7_GEOBA</name>
<proteinExistence type="predicted"/>
<reference evidence="1" key="1">
    <citation type="submission" date="2023-03" db="EMBL/GenBank/DDBJ databases">
        <authorList>
            <person name="Steffen K."/>
            <person name="Cardenas P."/>
        </authorList>
    </citation>
    <scope>NUCLEOTIDE SEQUENCE</scope>
</reference>
<dbReference type="EMBL" id="CASHTH010003265">
    <property type="protein sequence ID" value="CAI8042408.1"/>
    <property type="molecule type" value="Genomic_DNA"/>
</dbReference>
<keyword evidence="2" id="KW-1185">Reference proteome</keyword>
<comment type="caution">
    <text evidence="1">The sequence shown here is derived from an EMBL/GenBank/DDBJ whole genome shotgun (WGS) entry which is preliminary data.</text>
</comment>